<organism evidence="11 12">
    <name type="scientific">Dermacoccus abyssi</name>
    <dbReference type="NCBI Taxonomy" id="322596"/>
    <lineage>
        <taxon>Bacteria</taxon>
        <taxon>Bacillati</taxon>
        <taxon>Actinomycetota</taxon>
        <taxon>Actinomycetes</taxon>
        <taxon>Micrococcales</taxon>
        <taxon>Dermacoccaceae</taxon>
        <taxon>Dermacoccus</taxon>
    </lineage>
</organism>
<feature type="region of interest" description="Disordered" evidence="7">
    <location>
        <begin position="1"/>
        <end position="67"/>
    </location>
</feature>
<dbReference type="Proteomes" id="UP000285376">
    <property type="component" value="Unassembled WGS sequence"/>
</dbReference>
<gene>
    <name evidence="11" type="ORF">D1832_08495</name>
</gene>
<comment type="subcellular location">
    <subcellularLocation>
        <location evidence="1">Cell membrane</location>
        <topology evidence="1">Multi-pass membrane protein</topology>
    </subcellularLocation>
</comment>
<dbReference type="Pfam" id="PF12821">
    <property type="entry name" value="ThrE_2"/>
    <property type="match status" value="1"/>
</dbReference>
<dbReference type="GO" id="GO:0022857">
    <property type="term" value="F:transmembrane transporter activity"/>
    <property type="evidence" value="ECO:0007669"/>
    <property type="project" value="InterPro"/>
</dbReference>
<sequence>MAQYGRDQSSTGPNPSRDSSSTPTPGLPPRMRFLRSEPVTEPLPIADALKRTPYRDPNVMGGPDDDTEQQKALDIAARVGELLLRCGASTRDVEASVVAVAASAGLRRLEVDITNQSLLLQSPSTNGRQPLTMLRVVRSSTRDFSRLMAVHQFVESLVSGGLDLDEATKELKRIQRMPRLYPRWLVSVAFGGLAASVATILGGGWMAVAVAFVSAVLVDRVGRRLSNAGVPAFYGAAAGGLISTALAWFAYMSHQSRVVGEFVAHNLPGTMSTADFAYAISGGIVALLPGRQMASAVEDAVTGYPVTASGRVLTVILDCAGITVGVGAGLALTLNLDRALDLSLQSPGSLRFDMPPTALLLQVACGAIGAACAAVTMRSRVRMLLPTAAAGALGVVGVALLTRYVGIGATTATAVAAVSVGFSARLVALRLGAPALVIVMPAVSPLLPGLRIFRGMYESVSGSVIGATKVAQSGVGVTTMLGAVGVALAISTGLVLGDVLSAPLDKPLVRRRRARRR</sequence>
<dbReference type="EMBL" id="QWLM01000008">
    <property type="protein sequence ID" value="RHW45729.1"/>
    <property type="molecule type" value="Genomic_DNA"/>
</dbReference>
<dbReference type="GO" id="GO:0005886">
    <property type="term" value="C:plasma membrane"/>
    <property type="evidence" value="ECO:0007669"/>
    <property type="project" value="UniProtKB-SubCell"/>
</dbReference>
<dbReference type="InterPro" id="IPR024528">
    <property type="entry name" value="ThrE_2"/>
</dbReference>
<evidence type="ECO:0000259" key="9">
    <source>
        <dbReference type="Pfam" id="PF06738"/>
    </source>
</evidence>
<evidence type="ECO:0000313" key="12">
    <source>
        <dbReference type="Proteomes" id="UP000285376"/>
    </source>
</evidence>
<feature type="compositionally biased region" description="Polar residues" evidence="7">
    <location>
        <begin position="1"/>
        <end position="24"/>
    </location>
</feature>
<dbReference type="InterPro" id="IPR050539">
    <property type="entry name" value="ThrE_Dicarb/AminoAcid_Exp"/>
</dbReference>
<reference evidence="11 12" key="1">
    <citation type="submission" date="2018-08" db="EMBL/GenBank/DDBJ databases">
        <title>Whole genome sequence analysis of Dermacoccus abyssi bacteria isolated from Deep Mariana trench Micromonospora spp reveals genes involved in the environmental adaptation and production of secondary metabolites.</title>
        <authorList>
            <person name="Abdel-Mageed W.M."/>
            <person name="Lehri B."/>
            <person name="Nouioui I."/>
            <person name="Goodfellow I."/>
            <person name="Jaspars M."/>
            <person name="Karlyshev A."/>
        </authorList>
    </citation>
    <scope>NUCLEOTIDE SEQUENCE [LARGE SCALE GENOMIC DNA]</scope>
    <source>
        <strain evidence="11 12">MT1.1</strain>
    </source>
</reference>
<evidence type="ECO:0000256" key="4">
    <source>
        <dbReference type="ARBA" id="ARBA00022989"/>
    </source>
</evidence>
<keyword evidence="4 8" id="KW-1133">Transmembrane helix</keyword>
<feature type="transmembrane region" description="Helical" evidence="8">
    <location>
        <begin position="435"/>
        <end position="453"/>
    </location>
</feature>
<feature type="transmembrane region" description="Helical" evidence="8">
    <location>
        <begin position="312"/>
        <end position="334"/>
    </location>
</feature>
<feature type="transmembrane region" description="Helical" evidence="8">
    <location>
        <begin position="480"/>
        <end position="504"/>
    </location>
</feature>
<feature type="transmembrane region" description="Helical" evidence="8">
    <location>
        <begin position="184"/>
        <end position="212"/>
    </location>
</feature>
<evidence type="ECO:0000256" key="5">
    <source>
        <dbReference type="ARBA" id="ARBA00023136"/>
    </source>
</evidence>
<dbReference type="Pfam" id="PF06738">
    <property type="entry name" value="ThrE"/>
    <property type="match status" value="1"/>
</dbReference>
<feature type="transmembrane region" description="Helical" evidence="8">
    <location>
        <begin position="407"/>
        <end position="428"/>
    </location>
</feature>
<feature type="transmembrane region" description="Helical" evidence="8">
    <location>
        <begin position="232"/>
        <end position="251"/>
    </location>
</feature>
<feature type="transmembrane region" description="Helical" evidence="8">
    <location>
        <begin position="383"/>
        <end position="401"/>
    </location>
</feature>
<dbReference type="PANTHER" id="PTHR34390:SF2">
    <property type="entry name" value="SUCCINATE TRANSPORTER SUBUNIT YJJP-RELATED"/>
    <property type="match status" value="1"/>
</dbReference>
<name>A0A417Z5S7_9MICO</name>
<keyword evidence="5 8" id="KW-0472">Membrane</keyword>
<keyword evidence="2" id="KW-1003">Cell membrane</keyword>
<feature type="transmembrane region" description="Helical" evidence="8">
    <location>
        <begin position="354"/>
        <end position="376"/>
    </location>
</feature>
<comment type="caution">
    <text evidence="11">The sequence shown here is derived from an EMBL/GenBank/DDBJ whole genome shotgun (WGS) entry which is preliminary data.</text>
</comment>
<dbReference type="RefSeq" id="WP_118913476.1">
    <property type="nucleotide sequence ID" value="NZ_CBCRVH010000009.1"/>
</dbReference>
<dbReference type="GO" id="GO:0015744">
    <property type="term" value="P:succinate transport"/>
    <property type="evidence" value="ECO:0007669"/>
    <property type="project" value="TreeGrafter"/>
</dbReference>
<dbReference type="AlphaFoldDB" id="A0A417Z5S7"/>
<evidence type="ECO:0000256" key="8">
    <source>
        <dbReference type="SAM" id="Phobius"/>
    </source>
</evidence>
<dbReference type="InterPro" id="IPR010619">
    <property type="entry name" value="ThrE-like_N"/>
</dbReference>
<keyword evidence="3 8" id="KW-0812">Transmembrane</keyword>
<evidence type="ECO:0000256" key="7">
    <source>
        <dbReference type="SAM" id="MobiDB-lite"/>
    </source>
</evidence>
<evidence type="ECO:0000256" key="3">
    <source>
        <dbReference type="ARBA" id="ARBA00022692"/>
    </source>
</evidence>
<evidence type="ECO:0000256" key="1">
    <source>
        <dbReference type="ARBA" id="ARBA00004651"/>
    </source>
</evidence>
<feature type="domain" description="Threonine/serine exporter-like N-terminal" evidence="9">
    <location>
        <begin position="74"/>
        <end position="332"/>
    </location>
</feature>
<dbReference type="PANTHER" id="PTHR34390">
    <property type="entry name" value="UPF0442 PROTEIN YJJB-RELATED"/>
    <property type="match status" value="1"/>
</dbReference>
<evidence type="ECO:0000313" key="11">
    <source>
        <dbReference type="EMBL" id="RHW45729.1"/>
    </source>
</evidence>
<evidence type="ECO:0000259" key="10">
    <source>
        <dbReference type="Pfam" id="PF12821"/>
    </source>
</evidence>
<evidence type="ECO:0000256" key="2">
    <source>
        <dbReference type="ARBA" id="ARBA00022475"/>
    </source>
</evidence>
<evidence type="ECO:0000256" key="6">
    <source>
        <dbReference type="ARBA" id="ARBA00034125"/>
    </source>
</evidence>
<accession>A0A417Z5S7</accession>
<protein>
    <submittedName>
        <fullName evidence="11">Threonine/serine exporter family protein</fullName>
    </submittedName>
</protein>
<feature type="domain" description="Threonine/Serine exporter ThrE" evidence="10">
    <location>
        <begin position="363"/>
        <end position="492"/>
    </location>
</feature>
<comment type="similarity">
    <text evidence="6">Belongs to the ThrE exporter (TC 2.A.79) family.</text>
</comment>
<proteinExistence type="inferred from homology"/>